<dbReference type="Proteomes" id="UP000887566">
    <property type="component" value="Unplaced"/>
</dbReference>
<proteinExistence type="predicted"/>
<name>A0A914X8J7_9BILA</name>
<dbReference type="InterPro" id="IPR027417">
    <property type="entry name" value="P-loop_NTPase"/>
</dbReference>
<dbReference type="WBParaSite" id="PSAMB.scaffold6479size9401.g28561.t1">
    <property type="protein sequence ID" value="PSAMB.scaffold6479size9401.g28561.t1"/>
    <property type="gene ID" value="PSAMB.scaffold6479size9401.g28561"/>
</dbReference>
<dbReference type="SUPFAM" id="SSF52540">
    <property type="entry name" value="P-loop containing nucleoside triphosphate hydrolases"/>
    <property type="match status" value="1"/>
</dbReference>
<dbReference type="AlphaFoldDB" id="A0A914X8J7"/>
<evidence type="ECO:0000313" key="2">
    <source>
        <dbReference type="WBParaSite" id="PSAMB.scaffold6479size9401.g28561.t1"/>
    </source>
</evidence>
<protein>
    <submittedName>
        <fullName evidence="2">DNA helicase</fullName>
    </submittedName>
</protein>
<keyword evidence="1" id="KW-1185">Reference proteome</keyword>
<accession>A0A914X8J7</accession>
<evidence type="ECO:0000313" key="1">
    <source>
        <dbReference type="Proteomes" id="UP000887566"/>
    </source>
</evidence>
<sequence>MCLKCLQDLKDARTTDVRMLHDGYMKLYHLEHPKILRACGNPYDAILIDEAQNMNLAILDFVSKQTVASNTITSTFYLTQSFRFGSEIAFIGNCWLEIVKGESRKLPT</sequence>
<organism evidence="1 2">
    <name type="scientific">Plectus sambesii</name>
    <dbReference type="NCBI Taxonomy" id="2011161"/>
    <lineage>
        <taxon>Eukaryota</taxon>
        <taxon>Metazoa</taxon>
        <taxon>Ecdysozoa</taxon>
        <taxon>Nematoda</taxon>
        <taxon>Chromadorea</taxon>
        <taxon>Plectida</taxon>
        <taxon>Plectina</taxon>
        <taxon>Plectoidea</taxon>
        <taxon>Plectidae</taxon>
        <taxon>Plectus</taxon>
    </lineage>
</organism>
<reference evidence="2" key="1">
    <citation type="submission" date="2022-11" db="UniProtKB">
        <authorList>
            <consortium name="WormBaseParasite"/>
        </authorList>
    </citation>
    <scope>IDENTIFICATION</scope>
</reference>